<reference evidence="1 2" key="1">
    <citation type="journal article" date="2007" name="J. Bacteriol.">
        <title>The genome sequence of avian pathogenic Escherichia coli strain O1:K1:H7 shares strong similarities with human extraintestinal pathogenic E. coli genomes.</title>
        <authorList>
            <person name="Johnson T.J."/>
            <person name="Kariyawasam S."/>
            <person name="Wannemuehler Y."/>
            <person name="Mangiamele P."/>
            <person name="Johnson S.J."/>
            <person name="Doetkott C."/>
            <person name="Skyberg J.A."/>
            <person name="Lynne A.M."/>
            <person name="Johnson J.R."/>
            <person name="Nolan L.K."/>
        </authorList>
    </citation>
    <scope>NUCLEOTIDE SEQUENCE [LARGE SCALE GENOMIC DNA]</scope>
    <source>
        <strain evidence="1">APEC O1</strain>
    </source>
</reference>
<proteinExistence type="predicted"/>
<evidence type="ECO:0000313" key="1">
    <source>
        <dbReference type="EMBL" id="ABI99686.1"/>
    </source>
</evidence>
<dbReference type="AntiFam" id="ANF00014">
    <property type="entry name" value="tRNA translation"/>
</dbReference>
<name>A0A0H2YVR9_ECOK1</name>
<organism evidence="1 2">
    <name type="scientific">Escherichia coli O1:K1 / APEC</name>
    <dbReference type="NCBI Taxonomy" id="405955"/>
    <lineage>
        <taxon>Bacteria</taxon>
        <taxon>Pseudomonadati</taxon>
        <taxon>Pseudomonadota</taxon>
        <taxon>Gammaproteobacteria</taxon>
        <taxon>Enterobacterales</taxon>
        <taxon>Enterobacteriaceae</taxon>
        <taxon>Escherichia</taxon>
    </lineage>
</organism>
<dbReference type="HOGENOM" id="CLU_1937329_0_0_6"/>
<keyword evidence="2" id="KW-1185">Reference proteome</keyword>
<dbReference type="AlphaFoldDB" id="A0A0H2YVR9"/>
<dbReference type="EMBL" id="CP000468">
    <property type="protein sequence ID" value="ABI99686.1"/>
    <property type="molecule type" value="Genomic_DNA"/>
</dbReference>
<dbReference type="KEGG" id="ecv:APECO1_1784"/>
<gene>
    <name evidence="1" type="ORF">APECO1_1784</name>
</gene>
<evidence type="ECO:0000313" key="2">
    <source>
        <dbReference type="Proteomes" id="UP000008216"/>
    </source>
</evidence>
<accession>A0A0H2YVR9</accession>
<protein>
    <submittedName>
        <fullName evidence="1">Uncharacterized protein</fullName>
    </submittedName>
</protein>
<sequence>MAERTGLEPATPCVTGRYSNRLNYRSTEFFYNHRFITGLLLNLMPGSSLLSHGETPHYHRRYGVSLLSSAWGQVGPPRYGRQANSVLSTRPVLTCRFNLYQAENLLSSAKTASAL</sequence>
<dbReference type="Proteomes" id="UP000008216">
    <property type="component" value="Chromosome"/>
</dbReference>